<evidence type="ECO:0000313" key="8">
    <source>
        <dbReference type="EMBL" id="QIW94849.1"/>
    </source>
</evidence>
<sequence>MLHYDVQRYCVLQTLLFVLIFGGQASASTGDRLPEFKSCVTDCVTANCGPAGLSVPIEHQLLLWTCPQECDYTCQHIITDERLEREPQYIEPIVQFHGKWPFFRFLGMQEPFSVLFSLFNFVAHQWGLGKIREHIPESYSLRKYYMWFGYCGLASWLFSMIFHSRDFKLTERLDYFAAGMSVMYGLYYTPIRIFRLDRTEVDTTTTRRKESFVRVWTIFCLSAYLLHISYLSFYRFDYTYNMAANVAVGIVQNVLWTGFSITRFRKVGRLWAAWPGLIVAWIVLAMSLELFDFPPWWRMLDAHALWHLGTVGPTIWWYNFLVKDAQEDLQSQRLKA</sequence>
<feature type="chain" id="PRO_5026373723" description="Post-GPI attachment to proteins factor 3" evidence="7">
    <location>
        <begin position="28"/>
        <end position="336"/>
    </location>
</feature>
<evidence type="ECO:0000256" key="3">
    <source>
        <dbReference type="ARBA" id="ARBA00022692"/>
    </source>
</evidence>
<feature type="transmembrane region" description="Helical" evidence="7">
    <location>
        <begin position="215"/>
        <end position="234"/>
    </location>
</feature>
<dbReference type="GO" id="GO:0005789">
    <property type="term" value="C:endoplasmic reticulum membrane"/>
    <property type="evidence" value="ECO:0007669"/>
    <property type="project" value="UniProtKB-SubCell"/>
</dbReference>
<feature type="transmembrane region" description="Helical" evidence="7">
    <location>
        <begin position="303"/>
        <end position="322"/>
    </location>
</feature>
<organism evidence="8 9">
    <name type="scientific">Peltaster fructicola</name>
    <dbReference type="NCBI Taxonomy" id="286661"/>
    <lineage>
        <taxon>Eukaryota</taxon>
        <taxon>Fungi</taxon>
        <taxon>Dikarya</taxon>
        <taxon>Ascomycota</taxon>
        <taxon>Pezizomycotina</taxon>
        <taxon>Dothideomycetes</taxon>
        <taxon>Dothideomycetes incertae sedis</taxon>
        <taxon>Peltaster</taxon>
    </lineage>
</organism>
<comment type="caution">
    <text evidence="7">Lacks conserved residue(s) required for the propagation of feature annotation.</text>
</comment>
<comment type="subcellular location">
    <subcellularLocation>
        <location evidence="1">Endomembrane system</location>
        <topology evidence="1">Multi-pass membrane protein</topology>
    </subcellularLocation>
    <subcellularLocation>
        <location evidence="7">Endoplasmic reticulum membrane</location>
        <topology evidence="7">Multi-pass membrane protein</topology>
    </subcellularLocation>
</comment>
<keyword evidence="3 7" id="KW-0812">Transmembrane</keyword>
<protein>
    <recommendedName>
        <fullName evidence="7">Post-GPI attachment to proteins factor 3</fullName>
    </recommendedName>
</protein>
<dbReference type="InterPro" id="IPR007217">
    <property type="entry name" value="Per1-like"/>
</dbReference>
<evidence type="ECO:0000313" key="9">
    <source>
        <dbReference type="Proteomes" id="UP000503462"/>
    </source>
</evidence>
<keyword evidence="7" id="KW-0256">Endoplasmic reticulum</keyword>
<feature type="transmembrane region" description="Helical" evidence="7">
    <location>
        <begin position="175"/>
        <end position="194"/>
    </location>
</feature>
<feature type="signal peptide" evidence="7">
    <location>
        <begin position="1"/>
        <end position="27"/>
    </location>
</feature>
<reference evidence="8 9" key="1">
    <citation type="journal article" date="2016" name="Sci. Rep.">
        <title>Peltaster fructicola genome reveals evolution from an invasive phytopathogen to an ectophytic parasite.</title>
        <authorList>
            <person name="Xu C."/>
            <person name="Chen H."/>
            <person name="Gleason M.L."/>
            <person name="Xu J.R."/>
            <person name="Liu H."/>
            <person name="Zhang R."/>
            <person name="Sun G."/>
        </authorList>
    </citation>
    <scope>NUCLEOTIDE SEQUENCE [LARGE SCALE GENOMIC DNA]</scope>
    <source>
        <strain evidence="8 9">LNHT1506</strain>
    </source>
</reference>
<keyword evidence="6 7" id="KW-0472">Membrane</keyword>
<proteinExistence type="inferred from homology"/>
<gene>
    <name evidence="8" type="ORF">AMS68_000367</name>
</gene>
<evidence type="ECO:0000256" key="4">
    <source>
        <dbReference type="ARBA" id="ARBA00022729"/>
    </source>
</evidence>
<dbReference type="Proteomes" id="UP000503462">
    <property type="component" value="Chromosome 1"/>
</dbReference>
<keyword evidence="2 7" id="KW-0337">GPI-anchor biosynthesis</keyword>
<feature type="transmembrane region" description="Helical" evidence="7">
    <location>
        <begin position="271"/>
        <end position="291"/>
    </location>
</feature>
<dbReference type="GO" id="GO:0006506">
    <property type="term" value="P:GPI anchor biosynthetic process"/>
    <property type="evidence" value="ECO:0007669"/>
    <property type="project" value="UniProtKB-KW"/>
</dbReference>
<evidence type="ECO:0000256" key="7">
    <source>
        <dbReference type="RuleBase" id="RU365066"/>
    </source>
</evidence>
<dbReference type="PANTHER" id="PTHR13148">
    <property type="entry name" value="PER1-RELATED"/>
    <property type="match status" value="1"/>
</dbReference>
<name>A0A6H0XK09_9PEZI</name>
<keyword evidence="9" id="KW-1185">Reference proteome</keyword>
<feature type="transmembrane region" description="Helical" evidence="7">
    <location>
        <begin position="240"/>
        <end position="259"/>
    </location>
</feature>
<keyword evidence="4 7" id="KW-0732">Signal</keyword>
<evidence type="ECO:0000256" key="6">
    <source>
        <dbReference type="ARBA" id="ARBA00023136"/>
    </source>
</evidence>
<dbReference type="AlphaFoldDB" id="A0A6H0XK09"/>
<comment type="similarity">
    <text evidence="7">Belongs to the PGAP3 family.</text>
</comment>
<dbReference type="EMBL" id="CP051139">
    <property type="protein sequence ID" value="QIW94849.1"/>
    <property type="molecule type" value="Genomic_DNA"/>
</dbReference>
<accession>A0A6H0XK09</accession>
<evidence type="ECO:0000256" key="5">
    <source>
        <dbReference type="ARBA" id="ARBA00022989"/>
    </source>
</evidence>
<comment type="function">
    <text evidence="7">Involved in the lipid remodeling steps of GPI-anchor maturation.</text>
</comment>
<dbReference type="PANTHER" id="PTHR13148:SF0">
    <property type="entry name" value="POST-GPI ATTACHMENT TO PROTEINS FACTOR 3"/>
    <property type="match status" value="1"/>
</dbReference>
<evidence type="ECO:0000256" key="1">
    <source>
        <dbReference type="ARBA" id="ARBA00004127"/>
    </source>
</evidence>
<evidence type="ECO:0000256" key="2">
    <source>
        <dbReference type="ARBA" id="ARBA00022502"/>
    </source>
</evidence>
<dbReference type="OrthoDB" id="419770at2759"/>
<dbReference type="Pfam" id="PF04080">
    <property type="entry name" value="Per1"/>
    <property type="match status" value="1"/>
</dbReference>
<keyword evidence="5 7" id="KW-1133">Transmembrane helix</keyword>
<dbReference type="GO" id="GO:0016788">
    <property type="term" value="F:hydrolase activity, acting on ester bonds"/>
    <property type="evidence" value="ECO:0007669"/>
    <property type="project" value="TreeGrafter"/>
</dbReference>
<feature type="transmembrane region" description="Helical" evidence="7">
    <location>
        <begin position="144"/>
        <end position="163"/>
    </location>
</feature>